<dbReference type="EMBL" id="VSSQ01000225">
    <property type="protein sequence ID" value="MPL86656.1"/>
    <property type="molecule type" value="Genomic_DNA"/>
</dbReference>
<proteinExistence type="predicted"/>
<dbReference type="Gene3D" id="2.60.40.1220">
    <property type="match status" value="1"/>
</dbReference>
<name>A0A644V5Q4_9ZZZZ</name>
<dbReference type="InterPro" id="IPR026444">
    <property type="entry name" value="Secre_tail"/>
</dbReference>
<dbReference type="NCBIfam" id="TIGR04183">
    <property type="entry name" value="Por_Secre_tail"/>
    <property type="match status" value="1"/>
</dbReference>
<accession>A0A644V5Q4</accession>
<dbReference type="InterPro" id="IPR032812">
    <property type="entry name" value="SbsA_Ig"/>
</dbReference>
<dbReference type="SUPFAM" id="SSF52833">
    <property type="entry name" value="Thioredoxin-like"/>
    <property type="match status" value="1"/>
</dbReference>
<keyword evidence="1" id="KW-0732">Signal</keyword>
<reference evidence="3" key="1">
    <citation type="submission" date="2019-08" db="EMBL/GenBank/DDBJ databases">
        <authorList>
            <person name="Kucharzyk K."/>
            <person name="Murdoch R.W."/>
            <person name="Higgins S."/>
            <person name="Loffler F."/>
        </authorList>
    </citation>
    <scope>NUCLEOTIDE SEQUENCE</scope>
</reference>
<dbReference type="AlphaFoldDB" id="A0A644V5Q4"/>
<comment type="caution">
    <text evidence="3">The sequence shown here is derived from an EMBL/GenBank/DDBJ whole genome shotgun (WGS) entry which is preliminary data.</text>
</comment>
<gene>
    <name evidence="3" type="ORF">SDC9_32640</name>
</gene>
<dbReference type="InterPro" id="IPR036249">
    <property type="entry name" value="Thioredoxin-like_sf"/>
</dbReference>
<dbReference type="Pfam" id="PF13205">
    <property type="entry name" value="Big_5"/>
    <property type="match status" value="1"/>
</dbReference>
<evidence type="ECO:0000256" key="1">
    <source>
        <dbReference type="ARBA" id="ARBA00022729"/>
    </source>
</evidence>
<organism evidence="3">
    <name type="scientific">bioreactor metagenome</name>
    <dbReference type="NCBI Taxonomy" id="1076179"/>
    <lineage>
        <taxon>unclassified sequences</taxon>
        <taxon>metagenomes</taxon>
        <taxon>ecological metagenomes</taxon>
    </lineage>
</organism>
<dbReference type="InterPro" id="IPR014755">
    <property type="entry name" value="Cu-Rt/internalin_Ig-like"/>
</dbReference>
<sequence>MKKVLLFATLFIMTAGLMAQQVLFEDFSAGEMPPQGWSIDAQASNWSVSSTPNAGGSAPEGQMSWSPQFNTTTRLISPSLDLAGSTKVLLQFRQMIDHYSGSYQIGVATRSNNGAWAVAWSRTISASVSAEQVSVVMEDANVNSTDFQFCIYFSGSSYNLNDWFIDDISLVIPANTDAAVTHINVPTYFTGPMDVATTVTNLGLSPLTSLKLNWQVDDLEVHTASLGSLNVALGQTISHTFTDQLEMSAGIYNLRIWVSEVNGSTGSDDVAANDTLAKIIRIPTQTLPRKPFFEEFTSSTCGPCASFNNSVLNPFVNQHGEEIVLVKYQMNWPGSGDPYYTAEGGSRRNYYGVNAVPMLFVDGKNVATSSPGVNTAFNNSIAKPAFVAISGQYTITGAEVGINAEITSYTDIDNATLHVVIFEGITTENKRTNGETEFHHVMMRLLPDGNGSLTTLQTGVPVQINHLVDMSGTNVEETEDLFVAIFLQDNVTKEVFQAEYATLTGALIATDPANSTVGVQVDEPLTVTFSQPVRLSGGEELTAANASTVLSLERTDNSKTPVEFTAEVSEDKTVVTLTPAAPLSGGAQYTLTVLPLENYSGMATHTCVTHFITETTTGTAVADASALRAFPNPAGEYTEISGLAACGRIYDITLTDLSGKEIRKYSVPASGSDLARLTMQSVKQGFYLIRIRAEKGNQALRLVVLN</sequence>
<evidence type="ECO:0000259" key="2">
    <source>
        <dbReference type="Pfam" id="PF13205"/>
    </source>
</evidence>
<protein>
    <recommendedName>
        <fullName evidence="2">SbsA Ig-like domain-containing protein</fullName>
    </recommendedName>
</protein>
<evidence type="ECO:0000313" key="3">
    <source>
        <dbReference type="EMBL" id="MPL86656.1"/>
    </source>
</evidence>
<feature type="domain" description="SbsA Ig-like" evidence="2">
    <location>
        <begin position="507"/>
        <end position="593"/>
    </location>
</feature>